<evidence type="ECO:0000259" key="5">
    <source>
        <dbReference type="Pfam" id="PF17384"/>
    </source>
</evidence>
<comment type="caution">
    <text evidence="6">The sequence shown here is derived from an EMBL/GenBank/DDBJ whole genome shotgun (WGS) entry which is preliminary data.</text>
</comment>
<dbReference type="InterPro" id="IPR028998">
    <property type="entry name" value="RimP_C"/>
</dbReference>
<dbReference type="Pfam" id="PF02576">
    <property type="entry name" value="RimP_N"/>
    <property type="match status" value="1"/>
</dbReference>
<evidence type="ECO:0000313" key="6">
    <source>
        <dbReference type="EMBL" id="MST62200.1"/>
    </source>
</evidence>
<dbReference type="GO" id="GO:0000028">
    <property type="term" value="P:ribosomal small subunit assembly"/>
    <property type="evidence" value="ECO:0007669"/>
    <property type="project" value="TreeGrafter"/>
</dbReference>
<comment type="subcellular location">
    <subcellularLocation>
        <location evidence="3">Cytoplasm</location>
    </subcellularLocation>
</comment>
<dbReference type="InterPro" id="IPR036847">
    <property type="entry name" value="RimP_C_sf"/>
</dbReference>
<evidence type="ECO:0000256" key="3">
    <source>
        <dbReference type="HAMAP-Rule" id="MF_01077"/>
    </source>
</evidence>
<dbReference type="Pfam" id="PF17384">
    <property type="entry name" value="DUF150_C"/>
    <property type="match status" value="1"/>
</dbReference>
<dbReference type="PANTHER" id="PTHR33867:SF1">
    <property type="entry name" value="RIBOSOME MATURATION FACTOR RIMP"/>
    <property type="match status" value="1"/>
</dbReference>
<comment type="similarity">
    <text evidence="3">Belongs to the RimP family.</text>
</comment>
<protein>
    <recommendedName>
        <fullName evidence="3">Ribosome maturation factor RimP</fullName>
    </recommendedName>
</protein>
<comment type="function">
    <text evidence="3">Required for maturation of 30S ribosomal subunits.</text>
</comment>
<keyword evidence="2 3" id="KW-0690">Ribosome biogenesis</keyword>
<dbReference type="FunFam" id="3.30.300.70:FF:000001">
    <property type="entry name" value="Ribosome maturation factor RimP"/>
    <property type="match status" value="1"/>
</dbReference>
<gene>
    <name evidence="3" type="primary">rimP</name>
    <name evidence="6" type="ORF">FYJ71_04320</name>
</gene>
<dbReference type="InterPro" id="IPR035956">
    <property type="entry name" value="RimP_N_sf"/>
</dbReference>
<dbReference type="HAMAP" id="MF_01077">
    <property type="entry name" value="RimP"/>
    <property type="match status" value="1"/>
</dbReference>
<dbReference type="GO" id="GO:0006412">
    <property type="term" value="P:translation"/>
    <property type="evidence" value="ECO:0007669"/>
    <property type="project" value="TreeGrafter"/>
</dbReference>
<dbReference type="RefSeq" id="WP_154537599.1">
    <property type="nucleotide sequence ID" value="NZ_JAQYHJ010000020.1"/>
</dbReference>
<proteinExistence type="inferred from homology"/>
<dbReference type="SUPFAM" id="SSF74942">
    <property type="entry name" value="YhbC-like, C-terminal domain"/>
    <property type="match status" value="1"/>
</dbReference>
<evidence type="ECO:0000256" key="2">
    <source>
        <dbReference type="ARBA" id="ARBA00022517"/>
    </source>
</evidence>
<sequence length="155" mass="17882">MKKTIAQKVEELILPVVENHGFELVDVEYVKEAGVYFLRVVMDSEKGVGLDECEMISKEISPVLDEKDFIEENYFLEVSSPGIDRVLKRDKEFSKYSGRQVEVKLYKNDEDLKTKQFEATLKGLNEAGNVVLIYDDNEKILTRKEIAQIRLAVEF</sequence>
<name>A0A6N7WZT2_9FIRM</name>
<dbReference type="InterPro" id="IPR003728">
    <property type="entry name" value="Ribosome_maturation_RimP"/>
</dbReference>
<evidence type="ECO:0000256" key="1">
    <source>
        <dbReference type="ARBA" id="ARBA00022490"/>
    </source>
</evidence>
<reference evidence="6 7" key="1">
    <citation type="submission" date="2019-08" db="EMBL/GenBank/DDBJ databases">
        <title>In-depth cultivation of the pig gut microbiome towards novel bacterial diversity and tailored functional studies.</title>
        <authorList>
            <person name="Wylensek D."/>
            <person name="Hitch T.C.A."/>
            <person name="Clavel T."/>
        </authorList>
    </citation>
    <scope>NUCLEOTIDE SEQUENCE [LARGE SCALE GENOMIC DNA]</scope>
    <source>
        <strain evidence="6 7">WCA-SAB-591-4A-A</strain>
    </source>
</reference>
<accession>A0A6N7WZT2</accession>
<feature type="domain" description="Ribosome maturation factor RimP C-terminal" evidence="5">
    <location>
        <begin position="87"/>
        <end position="155"/>
    </location>
</feature>
<dbReference type="Gene3D" id="2.30.30.180">
    <property type="entry name" value="Ribosome maturation factor RimP, C-terminal domain"/>
    <property type="match status" value="1"/>
</dbReference>
<evidence type="ECO:0000259" key="4">
    <source>
        <dbReference type="Pfam" id="PF02576"/>
    </source>
</evidence>
<dbReference type="EMBL" id="VUNE01000002">
    <property type="protein sequence ID" value="MST62200.1"/>
    <property type="molecule type" value="Genomic_DNA"/>
</dbReference>
<organism evidence="6 7">
    <name type="scientific">Peptostreptococcus porci</name>
    <dbReference type="NCBI Taxonomy" id="2652282"/>
    <lineage>
        <taxon>Bacteria</taxon>
        <taxon>Bacillati</taxon>
        <taxon>Bacillota</taxon>
        <taxon>Clostridia</taxon>
        <taxon>Peptostreptococcales</taxon>
        <taxon>Peptostreptococcaceae</taxon>
        <taxon>Peptostreptococcus</taxon>
    </lineage>
</organism>
<dbReference type="Gene3D" id="3.30.300.70">
    <property type="entry name" value="RimP-like superfamily, N-terminal"/>
    <property type="match status" value="1"/>
</dbReference>
<keyword evidence="7" id="KW-1185">Reference proteome</keyword>
<dbReference type="CDD" id="cd01734">
    <property type="entry name" value="YlxS_C"/>
    <property type="match status" value="1"/>
</dbReference>
<dbReference type="Proteomes" id="UP000440713">
    <property type="component" value="Unassembled WGS sequence"/>
</dbReference>
<dbReference type="PANTHER" id="PTHR33867">
    <property type="entry name" value="RIBOSOME MATURATION FACTOR RIMP"/>
    <property type="match status" value="1"/>
</dbReference>
<evidence type="ECO:0000313" key="7">
    <source>
        <dbReference type="Proteomes" id="UP000440713"/>
    </source>
</evidence>
<feature type="domain" description="Ribosome maturation factor RimP N-terminal" evidence="4">
    <location>
        <begin position="13"/>
        <end position="84"/>
    </location>
</feature>
<dbReference type="AlphaFoldDB" id="A0A6N7WZT2"/>
<keyword evidence="1 3" id="KW-0963">Cytoplasm</keyword>
<dbReference type="SUPFAM" id="SSF75420">
    <property type="entry name" value="YhbC-like, N-terminal domain"/>
    <property type="match status" value="1"/>
</dbReference>
<dbReference type="InterPro" id="IPR028989">
    <property type="entry name" value="RimP_N"/>
</dbReference>
<dbReference type="GO" id="GO:0005829">
    <property type="term" value="C:cytosol"/>
    <property type="evidence" value="ECO:0007669"/>
    <property type="project" value="TreeGrafter"/>
</dbReference>